<evidence type="ECO:0000313" key="1">
    <source>
        <dbReference type="EMBL" id="SIT08635.1"/>
    </source>
</evidence>
<accession>A0A1N7PDB0</accession>
<protein>
    <submittedName>
        <fullName evidence="1">Uncharacterized protein</fullName>
    </submittedName>
</protein>
<dbReference type="AlphaFoldDB" id="A0A1N7PDB0"/>
<name>A0A1N7PDB0_9FLAO</name>
<proteinExistence type="predicted"/>
<gene>
    <name evidence="1" type="ORF">SAMN05421785_106169</name>
</gene>
<sequence length="52" mass="6197">MCFFIKEMIYFLRQAQDKLLAQRYISNTNYFSVLFIMLKASQLSLDSYGMTN</sequence>
<evidence type="ECO:0000313" key="2">
    <source>
        <dbReference type="Proteomes" id="UP000185781"/>
    </source>
</evidence>
<reference evidence="1 2" key="1">
    <citation type="submission" date="2017-01" db="EMBL/GenBank/DDBJ databases">
        <authorList>
            <person name="Mah S.A."/>
            <person name="Swanson W.J."/>
            <person name="Moy G.W."/>
            <person name="Vacquier V.D."/>
        </authorList>
    </citation>
    <scope>NUCLEOTIDE SEQUENCE [LARGE SCALE GENOMIC DNA]</scope>
    <source>
        <strain evidence="1 2">DSM 18014</strain>
    </source>
</reference>
<dbReference type="Proteomes" id="UP000185781">
    <property type="component" value="Unassembled WGS sequence"/>
</dbReference>
<dbReference type="EMBL" id="FTOV01000006">
    <property type="protein sequence ID" value="SIT08635.1"/>
    <property type="molecule type" value="Genomic_DNA"/>
</dbReference>
<organism evidence="1 2">
    <name type="scientific">Chryseobacterium gambrini</name>
    <dbReference type="NCBI Taxonomy" id="373672"/>
    <lineage>
        <taxon>Bacteria</taxon>
        <taxon>Pseudomonadati</taxon>
        <taxon>Bacteroidota</taxon>
        <taxon>Flavobacteriia</taxon>
        <taxon>Flavobacteriales</taxon>
        <taxon>Weeksellaceae</taxon>
        <taxon>Chryseobacterium group</taxon>
        <taxon>Chryseobacterium</taxon>
    </lineage>
</organism>